<dbReference type="InterPro" id="IPR015421">
    <property type="entry name" value="PyrdxlP-dep_Trfase_major"/>
</dbReference>
<comment type="similarity">
    <text evidence="3">Belongs to the class-III pyridoxal-phosphate-dependent aminotransferase family.</text>
</comment>
<dbReference type="EMBL" id="JAXCLX010000003">
    <property type="protein sequence ID" value="MDY0873541.1"/>
    <property type="molecule type" value="Genomic_DNA"/>
</dbReference>
<dbReference type="Proteomes" id="UP001271769">
    <property type="component" value="Unassembled WGS sequence"/>
</dbReference>
<dbReference type="Pfam" id="PF00202">
    <property type="entry name" value="Aminotran_3"/>
    <property type="match status" value="1"/>
</dbReference>
<evidence type="ECO:0000256" key="2">
    <source>
        <dbReference type="ARBA" id="ARBA00022898"/>
    </source>
</evidence>
<keyword evidence="4" id="KW-0032">Aminotransferase</keyword>
<dbReference type="PANTHER" id="PTHR43713">
    <property type="entry name" value="GLUTAMATE-1-SEMIALDEHYDE 2,1-AMINOMUTASE"/>
    <property type="match status" value="1"/>
</dbReference>
<evidence type="ECO:0000256" key="3">
    <source>
        <dbReference type="RuleBase" id="RU003560"/>
    </source>
</evidence>
<dbReference type="PANTHER" id="PTHR43713:SF3">
    <property type="entry name" value="GLUTAMATE-1-SEMIALDEHYDE 2,1-AMINOMUTASE 1, CHLOROPLASTIC-RELATED"/>
    <property type="match status" value="1"/>
</dbReference>
<comment type="cofactor">
    <cofactor evidence="1">
        <name>pyridoxal 5'-phosphate</name>
        <dbReference type="ChEBI" id="CHEBI:597326"/>
    </cofactor>
</comment>
<gene>
    <name evidence="4" type="ORF">SMD31_16495</name>
</gene>
<keyword evidence="4" id="KW-0808">Transferase</keyword>
<dbReference type="Gene3D" id="3.40.640.10">
    <property type="entry name" value="Type I PLP-dependent aspartate aminotransferase-like (Major domain)"/>
    <property type="match status" value="1"/>
</dbReference>
<name>A0ABU5E3Z6_9PROT</name>
<dbReference type="InterPro" id="IPR005814">
    <property type="entry name" value="Aminotrans_3"/>
</dbReference>
<keyword evidence="2 3" id="KW-0663">Pyridoxal phosphate</keyword>
<keyword evidence="5" id="KW-1185">Reference proteome</keyword>
<dbReference type="InterPro" id="IPR015422">
    <property type="entry name" value="PyrdxlP-dep_Trfase_small"/>
</dbReference>
<accession>A0ABU5E3Z6</accession>
<dbReference type="RefSeq" id="WP_320502015.1">
    <property type="nucleotide sequence ID" value="NZ_JAXCLX010000003.1"/>
</dbReference>
<dbReference type="InterPro" id="IPR015424">
    <property type="entry name" value="PyrdxlP-dep_Trfase"/>
</dbReference>
<protein>
    <submittedName>
        <fullName evidence="4">Aminotransferase class III-fold pyridoxal phosphate-dependent enzyme</fullName>
    </submittedName>
</protein>
<proteinExistence type="inferred from homology"/>
<evidence type="ECO:0000313" key="4">
    <source>
        <dbReference type="EMBL" id="MDY0873541.1"/>
    </source>
</evidence>
<dbReference type="Gene3D" id="3.90.1150.10">
    <property type="entry name" value="Aspartate Aminotransferase, domain 1"/>
    <property type="match status" value="1"/>
</dbReference>
<evidence type="ECO:0000256" key="1">
    <source>
        <dbReference type="ARBA" id="ARBA00001933"/>
    </source>
</evidence>
<dbReference type="GO" id="GO:0008483">
    <property type="term" value="F:transaminase activity"/>
    <property type="evidence" value="ECO:0007669"/>
    <property type="project" value="UniProtKB-KW"/>
</dbReference>
<sequence>MSDIAAATTAGTNLALDSAIAETRQRFTRANPASAARHEGAKKALPGGNTRAVLYYDPFPLTVTGGESNRLTDLDGHTYVDFVSEYTAGLYGHRNDKIAAAIKAVADSGWVLGAPNAYEAKLGAAIVDRFPAIERVRFCNSGTEANLMALSTARAVTGRKSIMVFDGGYHGGILTFAHGGSPLNAPFPFITAQYNDIAGTKALIRQHGADLAAVILEGMMGGGGCIEAKPDFLTMLRAETQKVGALLILDEVMTSRLSYRGYHGKVGLKPDLISLGKYIGGGCSFGAFGGRADILDRFDPAAPNAFGHGGTFNNNIFSMAAGFTGFTEVLTESALGQMNALGDHLRATMNEQLQRRNVAGTVTGVGSLMNLHFVDREIASPHDVEAADHRFLQLWQLEMLLRGQYVTPRGMIALSLPFTRADIDAFTTIFDDFLLDYRSILPQRH</sequence>
<organism evidence="4 5">
    <name type="scientific">Dongia rigui</name>
    <dbReference type="NCBI Taxonomy" id="940149"/>
    <lineage>
        <taxon>Bacteria</taxon>
        <taxon>Pseudomonadati</taxon>
        <taxon>Pseudomonadota</taxon>
        <taxon>Alphaproteobacteria</taxon>
        <taxon>Rhodospirillales</taxon>
        <taxon>Dongiaceae</taxon>
        <taxon>Dongia</taxon>
    </lineage>
</organism>
<comment type="caution">
    <text evidence="4">The sequence shown here is derived from an EMBL/GenBank/DDBJ whole genome shotgun (WGS) entry which is preliminary data.</text>
</comment>
<evidence type="ECO:0000313" key="5">
    <source>
        <dbReference type="Proteomes" id="UP001271769"/>
    </source>
</evidence>
<reference evidence="4 5" key="1">
    <citation type="journal article" date="2013" name="Antonie Van Leeuwenhoek">
        <title>Dongia rigui sp. nov., isolated from freshwater of a large wetland in Korea.</title>
        <authorList>
            <person name="Baik K.S."/>
            <person name="Hwang Y.M."/>
            <person name="Choi J.S."/>
            <person name="Kwon J."/>
            <person name="Seong C.N."/>
        </authorList>
    </citation>
    <scope>NUCLEOTIDE SEQUENCE [LARGE SCALE GENOMIC DNA]</scope>
    <source>
        <strain evidence="4 5">04SU4-P</strain>
    </source>
</reference>
<dbReference type="SUPFAM" id="SSF53383">
    <property type="entry name" value="PLP-dependent transferases"/>
    <property type="match status" value="1"/>
</dbReference>